<dbReference type="Proteomes" id="UP000184295">
    <property type="component" value="Unassembled WGS sequence"/>
</dbReference>
<name>A0A1M4UTR8_9ACTN</name>
<evidence type="ECO:0000313" key="3">
    <source>
        <dbReference type="Proteomes" id="UP000184295"/>
    </source>
</evidence>
<dbReference type="RefSeq" id="WP_143146402.1">
    <property type="nucleotide sequence ID" value="NZ_FQUL01000012.1"/>
</dbReference>
<evidence type="ECO:0000256" key="1">
    <source>
        <dbReference type="SAM" id="Phobius"/>
    </source>
</evidence>
<dbReference type="OrthoDB" id="5185234at2"/>
<sequence>MNQLSLTLLALSQITLAVTILRSRHFATMSRISPAVLSIMGHLHKNNRATTPRATKRRLWSLARDNTSHTRHIQREIKQGLTAFVSPKTTLQLTLTLTALTYVLTSSTVYMLLTAVLTPAILVIGSVCLRELHIKALSRRLNLHQPLLFENLTQVLSEGRSFDVALKAATENSGSEFYHIFGRGLSEPVPYEDQREYLITAANVFSLPRLRLLLEVTRDRRISSEIPQIVNAVREAVSEDIHRDTLKLVEHRSQLVWIPVSIAVLIPGTMLLLIPLFNTLKTLANI</sequence>
<keyword evidence="3" id="KW-1185">Reference proteome</keyword>
<proteinExistence type="predicted"/>
<accession>A0A1M4UTR8</accession>
<keyword evidence="1" id="KW-1133">Transmembrane helix</keyword>
<protein>
    <recommendedName>
        <fullName evidence="4">Tight adherence protein C</fullName>
    </recommendedName>
</protein>
<dbReference type="AlphaFoldDB" id="A0A1M4UTR8"/>
<dbReference type="EMBL" id="FQUL01000012">
    <property type="protein sequence ID" value="SHE60068.1"/>
    <property type="molecule type" value="Genomic_DNA"/>
</dbReference>
<reference evidence="3" key="1">
    <citation type="submission" date="2016-11" db="EMBL/GenBank/DDBJ databases">
        <authorList>
            <person name="Varghese N."/>
            <person name="Submissions S."/>
        </authorList>
    </citation>
    <scope>NUCLEOTIDE SEQUENCE [LARGE SCALE GENOMIC DNA]</scope>
    <source>
        <strain evidence="3">DSM 19514</strain>
    </source>
</reference>
<gene>
    <name evidence="2" type="ORF">SAMN02745225_01087</name>
</gene>
<evidence type="ECO:0000313" key="2">
    <source>
        <dbReference type="EMBL" id="SHE60068.1"/>
    </source>
</evidence>
<dbReference type="STRING" id="1121881.SAMN02745225_01087"/>
<keyword evidence="1" id="KW-0812">Transmembrane</keyword>
<organism evidence="2 3">
    <name type="scientific">Ferrithrix thermotolerans DSM 19514</name>
    <dbReference type="NCBI Taxonomy" id="1121881"/>
    <lineage>
        <taxon>Bacteria</taxon>
        <taxon>Bacillati</taxon>
        <taxon>Actinomycetota</taxon>
        <taxon>Acidimicrobiia</taxon>
        <taxon>Acidimicrobiales</taxon>
        <taxon>Acidimicrobiaceae</taxon>
        <taxon>Ferrithrix</taxon>
    </lineage>
</organism>
<feature type="transmembrane region" description="Helical" evidence="1">
    <location>
        <begin position="109"/>
        <end position="129"/>
    </location>
</feature>
<keyword evidence="1" id="KW-0472">Membrane</keyword>
<evidence type="ECO:0008006" key="4">
    <source>
        <dbReference type="Google" id="ProtNLM"/>
    </source>
</evidence>
<feature type="transmembrane region" description="Helical" evidence="1">
    <location>
        <begin position="255"/>
        <end position="277"/>
    </location>
</feature>